<sequence>MVKFKGRLGFIQYMPMKLIKHGVKVWLSGYAFTFDVYTGSSNDGSVETGLGHKVVMKLTKPMHGAYRPIYFDNFFNGPQLQLDLMNLKTYSCGTIQANRKGFPDSLRKVKLKRGDTKFAQCSDMVASTWQDKHTVNVLSTNSSPEMVQITRIGKGGRGECDEARRSSKL</sequence>
<evidence type="ECO:0000313" key="2">
    <source>
        <dbReference type="EMBL" id="KAK6181840.1"/>
    </source>
</evidence>
<evidence type="ECO:0000313" key="3">
    <source>
        <dbReference type="Proteomes" id="UP001347796"/>
    </source>
</evidence>
<evidence type="ECO:0000259" key="1">
    <source>
        <dbReference type="Pfam" id="PF13843"/>
    </source>
</evidence>
<dbReference type="AlphaFoldDB" id="A0AAN8JSY5"/>
<dbReference type="Pfam" id="PF13843">
    <property type="entry name" value="DDE_Tnp_1_7"/>
    <property type="match status" value="1"/>
</dbReference>
<gene>
    <name evidence="2" type="ORF">SNE40_009622</name>
</gene>
<proteinExistence type="predicted"/>
<organism evidence="2 3">
    <name type="scientific">Patella caerulea</name>
    <name type="common">Rayed Mediterranean limpet</name>
    <dbReference type="NCBI Taxonomy" id="87958"/>
    <lineage>
        <taxon>Eukaryota</taxon>
        <taxon>Metazoa</taxon>
        <taxon>Spiralia</taxon>
        <taxon>Lophotrochozoa</taxon>
        <taxon>Mollusca</taxon>
        <taxon>Gastropoda</taxon>
        <taxon>Patellogastropoda</taxon>
        <taxon>Patelloidea</taxon>
        <taxon>Patellidae</taxon>
        <taxon>Patella</taxon>
    </lineage>
</organism>
<comment type="caution">
    <text evidence="2">The sequence shown here is derived from an EMBL/GenBank/DDBJ whole genome shotgun (WGS) entry which is preliminary data.</text>
</comment>
<accession>A0AAN8JSY5</accession>
<reference evidence="2 3" key="1">
    <citation type="submission" date="2024-01" db="EMBL/GenBank/DDBJ databases">
        <title>The genome of the rayed Mediterranean limpet Patella caerulea (Linnaeus, 1758).</title>
        <authorList>
            <person name="Anh-Thu Weber A."/>
            <person name="Halstead-Nussloch G."/>
        </authorList>
    </citation>
    <scope>NUCLEOTIDE SEQUENCE [LARGE SCALE GENOMIC DNA]</scope>
    <source>
        <strain evidence="2">AATW-2023a</strain>
        <tissue evidence="2">Whole specimen</tissue>
    </source>
</reference>
<dbReference type="Proteomes" id="UP001347796">
    <property type="component" value="Unassembled WGS sequence"/>
</dbReference>
<keyword evidence="3" id="KW-1185">Reference proteome</keyword>
<name>A0AAN8JSY5_PATCE</name>
<feature type="domain" description="PiggyBac transposable element-derived protein" evidence="1">
    <location>
        <begin position="1"/>
        <end position="148"/>
    </location>
</feature>
<dbReference type="EMBL" id="JAZGQO010000007">
    <property type="protein sequence ID" value="KAK6181840.1"/>
    <property type="molecule type" value="Genomic_DNA"/>
</dbReference>
<dbReference type="PANTHER" id="PTHR46599">
    <property type="entry name" value="PIGGYBAC TRANSPOSABLE ELEMENT-DERIVED PROTEIN 4"/>
    <property type="match status" value="1"/>
</dbReference>
<dbReference type="InterPro" id="IPR029526">
    <property type="entry name" value="PGBD"/>
</dbReference>
<dbReference type="PANTHER" id="PTHR46599:SF2">
    <property type="entry name" value="PIGGYBAC TRANSPOSABLE ELEMENT-DERIVED PROTEIN 4-LIKE"/>
    <property type="match status" value="1"/>
</dbReference>
<protein>
    <recommendedName>
        <fullName evidence="1">PiggyBac transposable element-derived protein domain-containing protein</fullName>
    </recommendedName>
</protein>